<dbReference type="SUPFAM" id="SSF50022">
    <property type="entry name" value="ISP domain"/>
    <property type="match status" value="1"/>
</dbReference>
<evidence type="ECO:0000256" key="1">
    <source>
        <dbReference type="ARBA" id="ARBA00022714"/>
    </source>
</evidence>
<evidence type="ECO:0000256" key="2">
    <source>
        <dbReference type="ARBA" id="ARBA00022723"/>
    </source>
</evidence>
<organism evidence="8 9">
    <name type="scientific">Jatrophihabitans cynanchi</name>
    <dbReference type="NCBI Taxonomy" id="2944128"/>
    <lineage>
        <taxon>Bacteria</taxon>
        <taxon>Bacillati</taxon>
        <taxon>Actinomycetota</taxon>
        <taxon>Actinomycetes</taxon>
        <taxon>Jatrophihabitantales</taxon>
        <taxon>Jatrophihabitantaceae</taxon>
        <taxon>Jatrophihabitans</taxon>
    </lineage>
</organism>
<dbReference type="PANTHER" id="PTHR21496:SF0">
    <property type="entry name" value="RIESKE DOMAIN-CONTAINING PROTEIN"/>
    <property type="match status" value="1"/>
</dbReference>
<keyword evidence="2" id="KW-0479">Metal-binding</keyword>
<reference evidence="8" key="1">
    <citation type="submission" date="2022-05" db="EMBL/GenBank/DDBJ databases">
        <title>Jatrophihabitans sp. SB3-54 whole genome sequence.</title>
        <authorList>
            <person name="Suh M.K."/>
            <person name="Eom M.K."/>
            <person name="Kim J.S."/>
            <person name="Kim H.S."/>
            <person name="Do H.E."/>
            <person name="Shin Y.K."/>
            <person name="Lee J.-S."/>
        </authorList>
    </citation>
    <scope>NUCLEOTIDE SEQUENCE</scope>
    <source>
        <strain evidence="8">SB3-54</strain>
    </source>
</reference>
<feature type="domain" description="Rieske" evidence="7">
    <location>
        <begin position="1"/>
        <end position="95"/>
    </location>
</feature>
<evidence type="ECO:0000256" key="4">
    <source>
        <dbReference type="ARBA" id="ARBA00023014"/>
    </source>
</evidence>
<dbReference type="PANTHER" id="PTHR21496">
    <property type="entry name" value="FERREDOXIN-RELATED"/>
    <property type="match status" value="1"/>
</dbReference>
<comment type="similarity">
    <text evidence="6">Belongs to the bacterial ring-hydroxylating dioxygenase ferredoxin component family.</text>
</comment>
<evidence type="ECO:0000256" key="6">
    <source>
        <dbReference type="ARBA" id="ARBA00038001"/>
    </source>
</evidence>
<dbReference type="Proteomes" id="UP001164693">
    <property type="component" value="Chromosome"/>
</dbReference>
<dbReference type="InterPro" id="IPR036922">
    <property type="entry name" value="Rieske_2Fe-2S_sf"/>
</dbReference>
<proteinExistence type="inferred from homology"/>
<dbReference type="Pfam" id="PF00355">
    <property type="entry name" value="Rieske"/>
    <property type="match status" value="1"/>
</dbReference>
<keyword evidence="3" id="KW-0408">Iron</keyword>
<dbReference type="PROSITE" id="PS51296">
    <property type="entry name" value="RIESKE"/>
    <property type="match status" value="1"/>
</dbReference>
<gene>
    <name evidence="8" type="ORF">M6B22_06760</name>
</gene>
<evidence type="ECO:0000313" key="8">
    <source>
        <dbReference type="EMBL" id="WAX58458.1"/>
    </source>
</evidence>
<dbReference type="RefSeq" id="WP_269444999.1">
    <property type="nucleotide sequence ID" value="NZ_CP097463.1"/>
</dbReference>
<dbReference type="CDD" id="cd03467">
    <property type="entry name" value="Rieske"/>
    <property type="match status" value="1"/>
</dbReference>
<comment type="cofactor">
    <cofactor evidence="5">
        <name>[2Fe-2S] cluster</name>
        <dbReference type="ChEBI" id="CHEBI:190135"/>
    </cofactor>
</comment>
<keyword evidence="1" id="KW-0001">2Fe-2S</keyword>
<evidence type="ECO:0000259" key="7">
    <source>
        <dbReference type="PROSITE" id="PS51296"/>
    </source>
</evidence>
<dbReference type="EMBL" id="CP097463">
    <property type="protein sequence ID" value="WAX58458.1"/>
    <property type="molecule type" value="Genomic_DNA"/>
</dbReference>
<evidence type="ECO:0000256" key="3">
    <source>
        <dbReference type="ARBA" id="ARBA00023004"/>
    </source>
</evidence>
<accession>A0ABY7K1S2</accession>
<protein>
    <submittedName>
        <fullName evidence="8">Rieske 2Fe-2S domain-containing protein</fullName>
    </submittedName>
</protein>
<dbReference type="InterPro" id="IPR017941">
    <property type="entry name" value="Rieske_2Fe-2S"/>
</dbReference>
<sequence length="109" mass="12183">MSELRRRGRVVVELSEPRVEVLVVHSAGWVFAVQNRCPHRGISLAGGELRGRSITCSAHQWRFDLGSGHCLSAVRTRPQALITVDTWVQDDRVWLTVPAQQLDSLRKGG</sequence>
<keyword evidence="9" id="KW-1185">Reference proteome</keyword>
<dbReference type="Gene3D" id="2.102.10.10">
    <property type="entry name" value="Rieske [2Fe-2S] iron-sulphur domain"/>
    <property type="match status" value="1"/>
</dbReference>
<keyword evidence="4" id="KW-0411">Iron-sulfur</keyword>
<evidence type="ECO:0000313" key="9">
    <source>
        <dbReference type="Proteomes" id="UP001164693"/>
    </source>
</evidence>
<evidence type="ECO:0000256" key="5">
    <source>
        <dbReference type="ARBA" id="ARBA00034078"/>
    </source>
</evidence>
<name>A0ABY7K1S2_9ACTN</name>